<dbReference type="EMBL" id="LAZR01004864">
    <property type="protein sequence ID" value="KKN04920.1"/>
    <property type="molecule type" value="Genomic_DNA"/>
</dbReference>
<proteinExistence type="predicted"/>
<gene>
    <name evidence="2" type="ORF">LCGC14_1092600</name>
</gene>
<feature type="transmembrane region" description="Helical" evidence="1">
    <location>
        <begin position="136"/>
        <end position="156"/>
    </location>
</feature>
<keyword evidence="1" id="KW-0812">Transmembrane</keyword>
<evidence type="ECO:0000313" key="2">
    <source>
        <dbReference type="EMBL" id="KKN04920.1"/>
    </source>
</evidence>
<reference evidence="2" key="1">
    <citation type="journal article" date="2015" name="Nature">
        <title>Complex archaea that bridge the gap between prokaryotes and eukaryotes.</title>
        <authorList>
            <person name="Spang A."/>
            <person name="Saw J.H."/>
            <person name="Jorgensen S.L."/>
            <person name="Zaremba-Niedzwiedzka K."/>
            <person name="Martijn J."/>
            <person name="Lind A.E."/>
            <person name="van Eijk R."/>
            <person name="Schleper C."/>
            <person name="Guy L."/>
            <person name="Ettema T.J."/>
        </authorList>
    </citation>
    <scope>NUCLEOTIDE SEQUENCE</scope>
</reference>
<evidence type="ECO:0000256" key="1">
    <source>
        <dbReference type="SAM" id="Phobius"/>
    </source>
</evidence>
<accession>A0A0F9MBZ7</accession>
<dbReference type="AlphaFoldDB" id="A0A0F9MBZ7"/>
<sequence>MKRKLNIIGIGTVSTILILLMLEVLLAQILTDTILGAINDNLMLLIIMSSLFIFTIIIAFIVGYFITADISRRPVFNASIMSLLCLLLFLFIISNSSLFIFHKQVFSKIHGFQILWIFPQVLVNFGIYILGDVFNLFILTTIGYYVFFIFFLEKFYQSKVKYRE</sequence>
<feature type="transmembrane region" description="Helical" evidence="1">
    <location>
        <begin position="42"/>
        <end position="66"/>
    </location>
</feature>
<comment type="caution">
    <text evidence="2">The sequence shown here is derived from an EMBL/GenBank/DDBJ whole genome shotgun (WGS) entry which is preliminary data.</text>
</comment>
<feature type="transmembrane region" description="Helical" evidence="1">
    <location>
        <begin position="6"/>
        <end position="30"/>
    </location>
</feature>
<keyword evidence="1" id="KW-1133">Transmembrane helix</keyword>
<protein>
    <submittedName>
        <fullName evidence="2">Uncharacterized protein</fullName>
    </submittedName>
</protein>
<keyword evidence="1" id="KW-0472">Membrane</keyword>
<feature type="transmembrane region" description="Helical" evidence="1">
    <location>
        <begin position="113"/>
        <end position="130"/>
    </location>
</feature>
<feature type="transmembrane region" description="Helical" evidence="1">
    <location>
        <begin position="78"/>
        <end position="101"/>
    </location>
</feature>
<organism evidence="2">
    <name type="scientific">marine sediment metagenome</name>
    <dbReference type="NCBI Taxonomy" id="412755"/>
    <lineage>
        <taxon>unclassified sequences</taxon>
        <taxon>metagenomes</taxon>
        <taxon>ecological metagenomes</taxon>
    </lineage>
</organism>
<name>A0A0F9MBZ7_9ZZZZ</name>